<dbReference type="CDD" id="cd21608">
    <property type="entry name" value="RRM2_NsCP33_like"/>
    <property type="match status" value="1"/>
</dbReference>
<dbReference type="SUPFAM" id="SSF54928">
    <property type="entry name" value="RNA-binding domain, RBD"/>
    <property type="match status" value="1"/>
</dbReference>
<dbReference type="GO" id="GO:0010629">
    <property type="term" value="P:negative regulation of gene expression"/>
    <property type="evidence" value="ECO:0007669"/>
    <property type="project" value="UniProtKB-ARBA"/>
</dbReference>
<organism evidence="4 5">
    <name type="scientific">Candidatus Curtissbacteria bacterium RIFCSPHIGHO2_01_FULL_41_13</name>
    <dbReference type="NCBI Taxonomy" id="1797745"/>
    <lineage>
        <taxon>Bacteria</taxon>
        <taxon>Candidatus Curtissiibacteriota</taxon>
    </lineage>
</organism>
<dbReference type="GO" id="GO:0005737">
    <property type="term" value="C:cytoplasm"/>
    <property type="evidence" value="ECO:0007669"/>
    <property type="project" value="UniProtKB-ARBA"/>
</dbReference>
<evidence type="ECO:0000256" key="2">
    <source>
        <dbReference type="ARBA" id="ARBA00022884"/>
    </source>
</evidence>
<evidence type="ECO:0000259" key="3">
    <source>
        <dbReference type="PROSITE" id="PS50102"/>
    </source>
</evidence>
<dbReference type="InterPro" id="IPR012677">
    <property type="entry name" value="Nucleotide-bd_a/b_plait_sf"/>
</dbReference>
<dbReference type="SMART" id="SM00360">
    <property type="entry name" value="RRM"/>
    <property type="match status" value="1"/>
</dbReference>
<reference evidence="4 5" key="1">
    <citation type="journal article" date="2016" name="Nat. Commun.">
        <title>Thousands of microbial genomes shed light on interconnected biogeochemical processes in an aquifer system.</title>
        <authorList>
            <person name="Anantharaman K."/>
            <person name="Brown C.T."/>
            <person name="Hug L.A."/>
            <person name="Sharon I."/>
            <person name="Castelle C.J."/>
            <person name="Probst A.J."/>
            <person name="Thomas B.C."/>
            <person name="Singh A."/>
            <person name="Wilkins M.J."/>
            <person name="Karaoz U."/>
            <person name="Brodie E.L."/>
            <person name="Williams K.H."/>
            <person name="Hubbard S.S."/>
            <person name="Banfield J.F."/>
        </authorList>
    </citation>
    <scope>NUCLEOTIDE SEQUENCE [LARGE SCALE GENOMIC DNA]</scope>
</reference>
<dbReference type="InterPro" id="IPR052462">
    <property type="entry name" value="SLIRP/GR-RBP-like"/>
</dbReference>
<dbReference type="PANTHER" id="PTHR48027">
    <property type="entry name" value="HETEROGENEOUS NUCLEAR RIBONUCLEOPROTEIN 87F-RELATED"/>
    <property type="match status" value="1"/>
</dbReference>
<dbReference type="InterPro" id="IPR000504">
    <property type="entry name" value="RRM_dom"/>
</dbReference>
<dbReference type="AlphaFoldDB" id="A0A1F5FZY4"/>
<proteinExistence type="predicted"/>
<evidence type="ECO:0000256" key="1">
    <source>
        <dbReference type="ARBA" id="ARBA00022737"/>
    </source>
</evidence>
<dbReference type="InterPro" id="IPR048289">
    <property type="entry name" value="RRM2_NsCP33-like"/>
</dbReference>
<dbReference type="EMBL" id="MFBA01000034">
    <property type="protein sequence ID" value="OGD85190.1"/>
    <property type="molecule type" value="Genomic_DNA"/>
</dbReference>
<dbReference type="FunFam" id="3.30.70.330:FF:000383">
    <property type="entry name" value="Sex lethal, isoform D"/>
    <property type="match status" value="1"/>
</dbReference>
<accession>A0A1F5FZY4</accession>
<dbReference type="PROSITE" id="PS50102">
    <property type="entry name" value="RRM"/>
    <property type="match status" value="1"/>
</dbReference>
<keyword evidence="1" id="KW-0677">Repeat</keyword>
<dbReference type="InterPro" id="IPR035979">
    <property type="entry name" value="RBD_domain_sf"/>
</dbReference>
<comment type="caution">
    <text evidence="4">The sequence shown here is derived from an EMBL/GenBank/DDBJ whole genome shotgun (WGS) entry which is preliminary data.</text>
</comment>
<evidence type="ECO:0000313" key="4">
    <source>
        <dbReference type="EMBL" id="OGD85190.1"/>
    </source>
</evidence>
<feature type="domain" description="RRM" evidence="3">
    <location>
        <begin position="3"/>
        <end position="81"/>
    </location>
</feature>
<dbReference type="Proteomes" id="UP000177069">
    <property type="component" value="Unassembled WGS sequence"/>
</dbReference>
<dbReference type="Pfam" id="PF00076">
    <property type="entry name" value="RRM_1"/>
    <property type="match status" value="1"/>
</dbReference>
<evidence type="ECO:0000313" key="5">
    <source>
        <dbReference type="Proteomes" id="UP000177069"/>
    </source>
</evidence>
<keyword evidence="2" id="KW-0694">RNA-binding</keyword>
<name>A0A1F5FZY4_9BACT</name>
<protein>
    <submittedName>
        <fullName evidence="4">RNA-binding protein</fullName>
    </submittedName>
</protein>
<sequence>MATKLFVGNLPYTMTSDDLRQAFSKAGDVVDANIVSDKMTGRSRGFGFVEMKSEEDSKKAIDQLNGTEVEGRKIFVSEARPQAPRNNRE</sequence>
<dbReference type="GO" id="GO:0003729">
    <property type="term" value="F:mRNA binding"/>
    <property type="evidence" value="ECO:0007669"/>
    <property type="project" value="UniProtKB-ARBA"/>
</dbReference>
<dbReference type="Gene3D" id="3.30.70.330">
    <property type="match status" value="1"/>
</dbReference>
<gene>
    <name evidence="4" type="ORF">A2696_01700</name>
</gene>
<dbReference type="GO" id="GO:0009967">
    <property type="term" value="P:positive regulation of signal transduction"/>
    <property type="evidence" value="ECO:0007669"/>
    <property type="project" value="UniProtKB-ARBA"/>
</dbReference>